<dbReference type="Proteomes" id="UP000616885">
    <property type="component" value="Unassembled WGS sequence"/>
</dbReference>
<comment type="caution">
    <text evidence="1">The sequence shown here is derived from an EMBL/GenBank/DDBJ whole genome shotgun (WGS) entry which is preliminary data.</text>
</comment>
<evidence type="ECO:0000313" key="2">
    <source>
        <dbReference type="Proteomes" id="UP000616885"/>
    </source>
</evidence>
<reference evidence="1" key="1">
    <citation type="submission" date="2020-10" db="EMBL/GenBank/DDBJ databases">
        <title>High-Quality Genome Resource of Clonostachys rosea strain S41 by Oxford Nanopore Long-Read Sequencing.</title>
        <authorList>
            <person name="Wang H."/>
        </authorList>
    </citation>
    <scope>NUCLEOTIDE SEQUENCE</scope>
    <source>
        <strain evidence="1">S41</strain>
    </source>
</reference>
<name>A0A8H7N2R3_BIOOC</name>
<protein>
    <submittedName>
        <fullName evidence="1">Uncharacterized protein</fullName>
    </submittedName>
</protein>
<sequence length="55" mass="5858">MPPPRPTKRLASPSGFWQPRVRARLGNWLATEAIVPDSEDDGNSVGGQVVEVAGS</sequence>
<proteinExistence type="predicted"/>
<organism evidence="1 2">
    <name type="scientific">Bionectria ochroleuca</name>
    <name type="common">Gliocladium roseum</name>
    <dbReference type="NCBI Taxonomy" id="29856"/>
    <lineage>
        <taxon>Eukaryota</taxon>
        <taxon>Fungi</taxon>
        <taxon>Dikarya</taxon>
        <taxon>Ascomycota</taxon>
        <taxon>Pezizomycotina</taxon>
        <taxon>Sordariomycetes</taxon>
        <taxon>Hypocreomycetidae</taxon>
        <taxon>Hypocreales</taxon>
        <taxon>Bionectriaceae</taxon>
        <taxon>Clonostachys</taxon>
    </lineage>
</organism>
<accession>A0A8H7N2R3</accession>
<dbReference type="AlphaFoldDB" id="A0A8H7N2R3"/>
<evidence type="ECO:0000313" key="1">
    <source>
        <dbReference type="EMBL" id="KAF9746366.1"/>
    </source>
</evidence>
<gene>
    <name evidence="1" type="ORF">IM811_003271</name>
</gene>
<dbReference type="EMBL" id="JADCTT010000011">
    <property type="protein sequence ID" value="KAF9746366.1"/>
    <property type="molecule type" value="Genomic_DNA"/>
</dbReference>